<feature type="non-terminal residue" evidence="1">
    <location>
        <position position="1"/>
    </location>
</feature>
<keyword evidence="2" id="KW-1185">Reference proteome</keyword>
<dbReference type="AlphaFoldDB" id="A0A151R301"/>
<accession>A0A151R301</accession>
<protein>
    <recommendedName>
        <fullName evidence="3">Reverse transcriptase zinc-binding domain-containing protein</fullName>
    </recommendedName>
</protein>
<evidence type="ECO:0008006" key="3">
    <source>
        <dbReference type="Google" id="ProtNLM"/>
    </source>
</evidence>
<evidence type="ECO:0000313" key="1">
    <source>
        <dbReference type="EMBL" id="KYP36978.1"/>
    </source>
</evidence>
<dbReference type="OMA" id="QTCIRIQ"/>
<gene>
    <name evidence="1" type="ORF">KK1_041872</name>
</gene>
<evidence type="ECO:0000313" key="2">
    <source>
        <dbReference type="Proteomes" id="UP000075243"/>
    </source>
</evidence>
<dbReference type="Gramene" id="C.cajan_41625.t">
    <property type="protein sequence ID" value="C.cajan_41625.t.cds1"/>
    <property type="gene ID" value="C.cajan_41625"/>
</dbReference>
<dbReference type="EMBL" id="KQ484152">
    <property type="protein sequence ID" value="KYP36978.1"/>
    <property type="molecule type" value="Genomic_DNA"/>
</dbReference>
<organism evidence="1 2">
    <name type="scientific">Cajanus cajan</name>
    <name type="common">Pigeon pea</name>
    <name type="synonym">Cajanus indicus</name>
    <dbReference type="NCBI Taxonomy" id="3821"/>
    <lineage>
        <taxon>Eukaryota</taxon>
        <taxon>Viridiplantae</taxon>
        <taxon>Streptophyta</taxon>
        <taxon>Embryophyta</taxon>
        <taxon>Tracheophyta</taxon>
        <taxon>Spermatophyta</taxon>
        <taxon>Magnoliopsida</taxon>
        <taxon>eudicotyledons</taxon>
        <taxon>Gunneridae</taxon>
        <taxon>Pentapetalae</taxon>
        <taxon>rosids</taxon>
        <taxon>fabids</taxon>
        <taxon>Fabales</taxon>
        <taxon>Fabaceae</taxon>
        <taxon>Papilionoideae</taxon>
        <taxon>50 kb inversion clade</taxon>
        <taxon>NPAAA clade</taxon>
        <taxon>indigoferoid/millettioid clade</taxon>
        <taxon>Phaseoleae</taxon>
        <taxon>Cajanus</taxon>
    </lineage>
</organism>
<reference evidence="1" key="1">
    <citation type="journal article" date="2012" name="Nat. Biotechnol.">
        <title>Draft genome sequence of pigeonpea (Cajanus cajan), an orphan legume crop of resource-poor farmers.</title>
        <authorList>
            <person name="Varshney R.K."/>
            <person name="Chen W."/>
            <person name="Li Y."/>
            <person name="Bharti A.K."/>
            <person name="Saxena R.K."/>
            <person name="Schlueter J.A."/>
            <person name="Donoghue M.T."/>
            <person name="Azam S."/>
            <person name="Fan G."/>
            <person name="Whaley A.M."/>
            <person name="Farmer A.D."/>
            <person name="Sheridan J."/>
            <person name="Iwata A."/>
            <person name="Tuteja R."/>
            <person name="Penmetsa R.V."/>
            <person name="Wu W."/>
            <person name="Upadhyaya H.D."/>
            <person name="Yang S.P."/>
            <person name="Shah T."/>
            <person name="Saxena K.B."/>
            <person name="Michael T."/>
            <person name="McCombie W.R."/>
            <person name="Yang B."/>
            <person name="Zhang G."/>
            <person name="Yang H."/>
            <person name="Wang J."/>
            <person name="Spillane C."/>
            <person name="Cook D.R."/>
            <person name="May G.D."/>
            <person name="Xu X."/>
            <person name="Jackson S.A."/>
        </authorList>
    </citation>
    <scope>NUCLEOTIDE SEQUENCE [LARGE SCALE GENOMIC DNA]</scope>
</reference>
<proteinExistence type="predicted"/>
<dbReference type="Proteomes" id="UP000075243">
    <property type="component" value="Unassembled WGS sequence"/>
</dbReference>
<sequence length="130" mass="15863">KCVFCEEEEESMSHVFFNCSRIYPIWLTCYRWVRVYMVLHQDPKQNFIQHGKLRLQGLDVGAWMTIWCSILWNVWRARNNIIFNGSSFDYDSVMQNVIFFCWWWLYKVNKGTKFNLSQWVSNIQTCIRIQ</sequence>
<name>A0A151R301_CAJCA</name>